<name>A0A6J3HWX1_SAPAP</name>
<keyword evidence="15" id="KW-1185">Reference proteome</keyword>
<dbReference type="Gene3D" id="2.30.30.40">
    <property type="entry name" value="SH3 Domains"/>
    <property type="match status" value="1"/>
</dbReference>
<dbReference type="CTD" id="10152"/>
<evidence type="ECO:0000256" key="5">
    <source>
        <dbReference type="ARBA" id="ARBA00022443"/>
    </source>
</evidence>
<feature type="compositionally biased region" description="Low complexity" evidence="12">
    <location>
        <begin position="236"/>
        <end position="261"/>
    </location>
</feature>
<accession>A0A6J3HWX1</accession>
<feature type="domain" description="SH3" evidence="13">
    <location>
        <begin position="412"/>
        <end position="471"/>
    </location>
</feature>
<evidence type="ECO:0000256" key="11">
    <source>
        <dbReference type="PROSITE-ProRule" id="PRU00192"/>
    </source>
</evidence>
<evidence type="ECO:0000256" key="9">
    <source>
        <dbReference type="ARBA" id="ARBA00023212"/>
    </source>
</evidence>
<keyword evidence="6" id="KW-0963">Cytoplasm</keyword>
<evidence type="ECO:0000256" key="2">
    <source>
        <dbReference type="ARBA" id="ARBA00004486"/>
    </source>
</evidence>
<dbReference type="Pfam" id="PF07815">
    <property type="entry name" value="Abi_HHR"/>
    <property type="match status" value="1"/>
</dbReference>
<dbReference type="GO" id="GO:0035591">
    <property type="term" value="F:signaling adaptor activity"/>
    <property type="evidence" value="ECO:0007669"/>
    <property type="project" value="TreeGrafter"/>
</dbReference>
<evidence type="ECO:0000256" key="10">
    <source>
        <dbReference type="ARBA" id="ARBA00023273"/>
    </source>
</evidence>
<dbReference type="SMART" id="SM00326">
    <property type="entry name" value="SH3"/>
    <property type="match status" value="1"/>
</dbReference>
<dbReference type="GO" id="GO:0001764">
    <property type="term" value="P:neuron migration"/>
    <property type="evidence" value="ECO:0007669"/>
    <property type="project" value="TreeGrafter"/>
</dbReference>
<evidence type="ECO:0000313" key="15">
    <source>
        <dbReference type="Proteomes" id="UP000504640"/>
    </source>
</evidence>
<keyword evidence="7" id="KW-0597">Phosphoprotein</keyword>
<gene>
    <name evidence="16" type="primary">ABI2</name>
</gene>
<dbReference type="InterPro" id="IPR001452">
    <property type="entry name" value="SH3_domain"/>
</dbReference>
<dbReference type="InterPro" id="IPR028457">
    <property type="entry name" value="ABI"/>
</dbReference>
<organism evidence="15 16">
    <name type="scientific">Sapajus apella</name>
    <name type="common">Brown-capped capuchin</name>
    <name type="synonym">Cebus apella</name>
    <dbReference type="NCBI Taxonomy" id="9515"/>
    <lineage>
        <taxon>Eukaryota</taxon>
        <taxon>Metazoa</taxon>
        <taxon>Chordata</taxon>
        <taxon>Craniata</taxon>
        <taxon>Vertebrata</taxon>
        <taxon>Euteleostomi</taxon>
        <taxon>Mammalia</taxon>
        <taxon>Eutheria</taxon>
        <taxon>Euarchontoglires</taxon>
        <taxon>Primates</taxon>
        <taxon>Haplorrhini</taxon>
        <taxon>Platyrrhini</taxon>
        <taxon>Cebidae</taxon>
        <taxon>Cebinae</taxon>
        <taxon>Sapajus</taxon>
    </lineage>
</organism>
<feature type="compositionally biased region" description="Polar residues" evidence="12">
    <location>
        <begin position="211"/>
        <end position="235"/>
    </location>
</feature>
<dbReference type="Gene3D" id="6.10.140.1620">
    <property type="match status" value="1"/>
</dbReference>
<dbReference type="InterPro" id="IPR036028">
    <property type="entry name" value="SH3-like_dom_sf"/>
</dbReference>
<dbReference type="GO" id="GO:0005856">
    <property type="term" value="C:cytoskeleton"/>
    <property type="evidence" value="ECO:0007669"/>
    <property type="project" value="UniProtKB-SubCell"/>
</dbReference>
<feature type="region of interest" description="Disordered" evidence="12">
    <location>
        <begin position="287"/>
        <end position="316"/>
    </location>
</feature>
<evidence type="ECO:0000256" key="1">
    <source>
        <dbReference type="ARBA" id="ARBA00004245"/>
    </source>
</evidence>
<dbReference type="FunFam" id="2.30.30.40:FF:000002">
    <property type="entry name" value="abl interactor 1 isoform X1"/>
    <property type="match status" value="1"/>
</dbReference>
<dbReference type="GO" id="GO:0031209">
    <property type="term" value="C:SCAR complex"/>
    <property type="evidence" value="ECO:0007669"/>
    <property type="project" value="TreeGrafter"/>
</dbReference>
<reference evidence="16" key="1">
    <citation type="submission" date="2025-08" db="UniProtKB">
        <authorList>
            <consortium name="RefSeq"/>
        </authorList>
    </citation>
    <scope>IDENTIFICATION</scope>
    <source>
        <tissue evidence="16">Blood</tissue>
    </source>
</reference>
<evidence type="ECO:0000256" key="3">
    <source>
        <dbReference type="ARBA" id="ARBA00004510"/>
    </source>
</evidence>
<comment type="similarity">
    <text evidence="4">Belongs to the ABI family.</text>
</comment>
<dbReference type="InterPro" id="IPR035726">
    <property type="entry name" value="Abi2_SH3"/>
</dbReference>
<keyword evidence="10" id="KW-0966">Cell projection</keyword>
<dbReference type="GO" id="GO:0030027">
    <property type="term" value="C:lamellipodium"/>
    <property type="evidence" value="ECO:0007669"/>
    <property type="project" value="UniProtKB-SubCell"/>
</dbReference>
<dbReference type="GO" id="GO:0032433">
    <property type="term" value="C:filopodium tip"/>
    <property type="evidence" value="ECO:0007669"/>
    <property type="project" value="UniProtKB-ARBA"/>
</dbReference>
<proteinExistence type="inferred from homology"/>
<dbReference type="PANTHER" id="PTHR10460:SF26">
    <property type="entry name" value="ABL INTERACTOR 2"/>
    <property type="match status" value="1"/>
</dbReference>
<keyword evidence="9" id="KW-0206">Cytoskeleton</keyword>
<dbReference type="PANTHER" id="PTHR10460">
    <property type="entry name" value="ABL INTERACTOR FAMILY MEMBER"/>
    <property type="match status" value="1"/>
</dbReference>
<dbReference type="InterPro" id="IPR000727">
    <property type="entry name" value="T_SNARE_dom"/>
</dbReference>
<comment type="subcellular location">
    <subcellularLocation>
        <location evidence="2">Cell projection</location>
        <location evidence="2">Filopodium</location>
    </subcellularLocation>
    <subcellularLocation>
        <location evidence="3">Cell projection</location>
        <location evidence="3">Lamellipodium</location>
    </subcellularLocation>
    <subcellularLocation>
        <location evidence="1">Cytoplasm</location>
        <location evidence="1">Cytoskeleton</location>
    </subcellularLocation>
</comment>
<evidence type="ECO:0000259" key="13">
    <source>
        <dbReference type="PROSITE" id="PS50002"/>
    </source>
</evidence>
<dbReference type="InterPro" id="IPR012849">
    <property type="entry name" value="Abl-interactor_HHR_dom"/>
</dbReference>
<evidence type="ECO:0000256" key="6">
    <source>
        <dbReference type="ARBA" id="ARBA00022490"/>
    </source>
</evidence>
<evidence type="ECO:0000259" key="14">
    <source>
        <dbReference type="PROSITE" id="PS50192"/>
    </source>
</evidence>
<dbReference type="Pfam" id="PF00018">
    <property type="entry name" value="SH3_1"/>
    <property type="match status" value="1"/>
</dbReference>
<sequence>MAELQMLLEEEIPGGRRALFDSYTNLERVADYCENNYIQSADKQRALEETKAYTTQSLASVAYLINTLANNVLQMLDIQASQLRRMESSINHISQTVDIHKEKVARREIGILTTNKNTSRTHKIIAPANLERPVRYIRKPIDYTILDDIGHGVKVSTQNMKMGGLPRTTPPTQKPPSPPMSGKGTLGRHSPYRTLEPVRPPVVPNDYVPSPTRNMAPSQQSPVRTASVNQRNRTYSSGSSGGSHPSSRSSSRENSGSGSVGVPIAVPTPSPPSVFPGHPVQFYSMNRPASRHTPPTIGGSLPYRRPPSITSQTSLQNQMNGGPFYSQNPVSLAPPPPSILQVTPQLPLMGFVARVQENISDTPPPPPPVEEPVFDESPPPPPPPEDYEEEEAAVVEYSDPYAEEDPPWAPRSYLEKVVAIYDYTKDKEDELSFQEGAIIYVIKKNDDGWYEGVMNGVTGLFPGNYVESIMHYSE</sequence>
<dbReference type="CDD" id="cd11972">
    <property type="entry name" value="SH3_Abi2"/>
    <property type="match status" value="1"/>
</dbReference>
<feature type="domain" description="T-SNARE coiled-coil homology" evidence="14">
    <location>
        <begin position="45"/>
        <end position="107"/>
    </location>
</feature>
<dbReference type="PROSITE" id="PS50192">
    <property type="entry name" value="T_SNARE"/>
    <property type="match status" value="1"/>
</dbReference>
<dbReference type="GeneID" id="116551911"/>
<evidence type="ECO:0000256" key="4">
    <source>
        <dbReference type="ARBA" id="ARBA00010020"/>
    </source>
</evidence>
<dbReference type="SUPFAM" id="SSF50044">
    <property type="entry name" value="SH3-domain"/>
    <property type="match status" value="1"/>
</dbReference>
<dbReference type="PRINTS" id="PR00452">
    <property type="entry name" value="SH3DOMAIN"/>
</dbReference>
<dbReference type="AlphaFoldDB" id="A0A6J3HWX1"/>
<keyword evidence="5 11" id="KW-0728">SH3 domain</keyword>
<feature type="region of interest" description="Disordered" evidence="12">
    <location>
        <begin position="159"/>
        <end position="273"/>
    </location>
</feature>
<dbReference type="Proteomes" id="UP000504640">
    <property type="component" value="Unplaced"/>
</dbReference>
<evidence type="ECO:0000256" key="8">
    <source>
        <dbReference type="ARBA" id="ARBA00023054"/>
    </source>
</evidence>
<evidence type="ECO:0000313" key="16">
    <source>
        <dbReference type="RefSeq" id="XP_032134435.1"/>
    </source>
</evidence>
<keyword evidence="8" id="KW-0175">Coiled coil</keyword>
<dbReference type="RefSeq" id="XP_032134435.1">
    <property type="nucleotide sequence ID" value="XM_032278544.1"/>
</dbReference>
<dbReference type="PROSITE" id="PS50002">
    <property type="entry name" value="SH3"/>
    <property type="match status" value="1"/>
</dbReference>
<dbReference type="GO" id="GO:0017124">
    <property type="term" value="F:SH3 domain binding"/>
    <property type="evidence" value="ECO:0007669"/>
    <property type="project" value="TreeGrafter"/>
</dbReference>
<evidence type="ECO:0000256" key="7">
    <source>
        <dbReference type="ARBA" id="ARBA00022553"/>
    </source>
</evidence>
<feature type="compositionally biased region" description="Pro residues" evidence="12">
    <location>
        <begin position="168"/>
        <end position="179"/>
    </location>
</feature>
<feature type="region of interest" description="Disordered" evidence="12">
    <location>
        <begin position="358"/>
        <end position="391"/>
    </location>
</feature>
<evidence type="ECO:0000256" key="12">
    <source>
        <dbReference type="SAM" id="MobiDB-lite"/>
    </source>
</evidence>
<protein>
    <submittedName>
        <fullName evidence="16">Abl interactor 2 isoform X14</fullName>
    </submittedName>
</protein>